<dbReference type="OrthoDB" id="1743261at2759"/>
<name>A0A5B7IWP4_PORTR</name>
<dbReference type="GO" id="GO:0046983">
    <property type="term" value="F:protein dimerization activity"/>
    <property type="evidence" value="ECO:0007669"/>
    <property type="project" value="InterPro"/>
</dbReference>
<proteinExistence type="inferred from homology"/>
<feature type="domain" description="E2F transcription factor CC-MB" evidence="5">
    <location>
        <begin position="2"/>
        <end position="35"/>
    </location>
</feature>
<dbReference type="Proteomes" id="UP000324222">
    <property type="component" value="Unassembled WGS sequence"/>
</dbReference>
<evidence type="ECO:0000256" key="4">
    <source>
        <dbReference type="ARBA" id="ARBA00023163"/>
    </source>
</evidence>
<dbReference type="InterPro" id="IPR032198">
    <property type="entry name" value="E2F_CC-MB"/>
</dbReference>
<comment type="caution">
    <text evidence="6">The sequence shown here is derived from an EMBL/GenBank/DDBJ whole genome shotgun (WGS) entry which is preliminary data.</text>
</comment>
<dbReference type="GO" id="GO:0003677">
    <property type="term" value="F:DNA binding"/>
    <property type="evidence" value="ECO:0007669"/>
    <property type="project" value="UniProtKB-KW"/>
</dbReference>
<keyword evidence="4" id="KW-0804">Transcription</keyword>
<dbReference type="AlphaFoldDB" id="A0A5B7IWP4"/>
<reference evidence="6 7" key="1">
    <citation type="submission" date="2019-05" db="EMBL/GenBank/DDBJ databases">
        <title>Another draft genome of Portunus trituberculatus and its Hox gene families provides insights of decapod evolution.</title>
        <authorList>
            <person name="Jeong J.-H."/>
            <person name="Song I."/>
            <person name="Kim S."/>
            <person name="Choi T."/>
            <person name="Kim D."/>
            <person name="Ryu S."/>
            <person name="Kim W."/>
        </authorList>
    </citation>
    <scope>NUCLEOTIDE SEQUENCE [LARGE SCALE GENOMIC DNA]</scope>
    <source>
        <tissue evidence="6">Muscle</tissue>
    </source>
</reference>
<evidence type="ECO:0000256" key="3">
    <source>
        <dbReference type="ARBA" id="ARBA00023125"/>
    </source>
</evidence>
<evidence type="ECO:0000259" key="5">
    <source>
        <dbReference type="Pfam" id="PF16421"/>
    </source>
</evidence>
<gene>
    <name evidence="6" type="primary">E2F5</name>
    <name evidence="6" type="ORF">E2C01_080932</name>
</gene>
<keyword evidence="7" id="KW-1185">Reference proteome</keyword>
<evidence type="ECO:0000313" key="6">
    <source>
        <dbReference type="EMBL" id="MPC86116.1"/>
    </source>
</evidence>
<dbReference type="InterPro" id="IPR037241">
    <property type="entry name" value="E2F-DP_heterodim"/>
</dbReference>
<keyword evidence="3" id="KW-0238">DNA-binding</keyword>
<protein>
    <submittedName>
        <fullName evidence="6">Transcription factor E2F5</fullName>
    </submittedName>
</protein>
<evidence type="ECO:0000313" key="7">
    <source>
        <dbReference type="Proteomes" id="UP000324222"/>
    </source>
</evidence>
<accession>A0A5B7IWP4</accession>
<dbReference type="Pfam" id="PF16421">
    <property type="entry name" value="E2F_CC-MB"/>
    <property type="match status" value="1"/>
</dbReference>
<evidence type="ECO:0000256" key="1">
    <source>
        <dbReference type="ARBA" id="ARBA00010940"/>
    </source>
</evidence>
<dbReference type="EMBL" id="VSRR010070509">
    <property type="protein sequence ID" value="MPC86116.1"/>
    <property type="molecule type" value="Genomic_DNA"/>
</dbReference>
<evidence type="ECO:0000256" key="2">
    <source>
        <dbReference type="ARBA" id="ARBA00023015"/>
    </source>
</evidence>
<keyword evidence="2" id="KW-0805">Transcription regulation</keyword>
<dbReference type="Gene3D" id="6.10.250.540">
    <property type="match status" value="1"/>
</dbReference>
<sequence>MAYVNHEDICNCFQGDTLLAIQAPSGTQLEVPVPQMVSCMLCVLSF</sequence>
<dbReference type="SUPFAM" id="SSF144074">
    <property type="entry name" value="E2F-DP heterodimerization region"/>
    <property type="match status" value="1"/>
</dbReference>
<comment type="similarity">
    <text evidence="1">Belongs to the E2F/DP family.</text>
</comment>
<organism evidence="6 7">
    <name type="scientific">Portunus trituberculatus</name>
    <name type="common">Swimming crab</name>
    <name type="synonym">Neptunus trituberculatus</name>
    <dbReference type="NCBI Taxonomy" id="210409"/>
    <lineage>
        <taxon>Eukaryota</taxon>
        <taxon>Metazoa</taxon>
        <taxon>Ecdysozoa</taxon>
        <taxon>Arthropoda</taxon>
        <taxon>Crustacea</taxon>
        <taxon>Multicrustacea</taxon>
        <taxon>Malacostraca</taxon>
        <taxon>Eumalacostraca</taxon>
        <taxon>Eucarida</taxon>
        <taxon>Decapoda</taxon>
        <taxon>Pleocyemata</taxon>
        <taxon>Brachyura</taxon>
        <taxon>Eubrachyura</taxon>
        <taxon>Portunoidea</taxon>
        <taxon>Portunidae</taxon>
        <taxon>Portuninae</taxon>
        <taxon>Portunus</taxon>
    </lineage>
</organism>